<organism evidence="3 4">
    <name type="scientific">Phytohabitans aurantiacus</name>
    <dbReference type="NCBI Taxonomy" id="3016789"/>
    <lineage>
        <taxon>Bacteria</taxon>
        <taxon>Bacillati</taxon>
        <taxon>Actinomycetota</taxon>
        <taxon>Actinomycetes</taxon>
        <taxon>Micromonosporales</taxon>
        <taxon>Micromonosporaceae</taxon>
    </lineage>
</organism>
<gene>
    <name evidence="3" type="ORF">Pa4123_52450</name>
</gene>
<evidence type="ECO:0000256" key="1">
    <source>
        <dbReference type="ARBA" id="ARBA00023239"/>
    </source>
</evidence>
<evidence type="ECO:0000259" key="2">
    <source>
        <dbReference type="Pfam" id="PF04909"/>
    </source>
</evidence>
<dbReference type="Pfam" id="PF04909">
    <property type="entry name" value="Amidohydro_2"/>
    <property type="match status" value="1"/>
</dbReference>
<dbReference type="PANTHER" id="PTHR21240:SF28">
    <property type="entry name" value="ISO-OROTATE DECARBOXYLASE (EUROFUNG)"/>
    <property type="match status" value="1"/>
</dbReference>
<evidence type="ECO:0000313" key="3">
    <source>
        <dbReference type="EMBL" id="GLH99969.1"/>
    </source>
</evidence>
<dbReference type="InterPro" id="IPR006680">
    <property type="entry name" value="Amidohydro-rel"/>
</dbReference>
<dbReference type="RefSeq" id="WP_281899984.1">
    <property type="nucleotide sequence ID" value="NZ_BSDI01000029.1"/>
</dbReference>
<dbReference type="PANTHER" id="PTHR21240">
    <property type="entry name" value="2-AMINO-3-CARBOXYLMUCONATE-6-SEMIALDEHYDE DECARBOXYLASE"/>
    <property type="match status" value="1"/>
</dbReference>
<comment type="caution">
    <text evidence="3">The sequence shown here is derived from an EMBL/GenBank/DDBJ whole genome shotgun (WGS) entry which is preliminary data.</text>
</comment>
<accession>A0ABQ5QZV0</accession>
<dbReference type="Proteomes" id="UP001144280">
    <property type="component" value="Unassembled WGS sequence"/>
</dbReference>
<reference evidence="3" key="1">
    <citation type="submission" date="2022-12" db="EMBL/GenBank/DDBJ databases">
        <title>New Phytohabitans aurantiacus sp. RD004123 nov., an actinomycete isolated from soil.</title>
        <authorList>
            <person name="Triningsih D.W."/>
            <person name="Harunari E."/>
            <person name="Igarashi Y."/>
        </authorList>
    </citation>
    <scope>NUCLEOTIDE SEQUENCE</scope>
    <source>
        <strain evidence="3">RD004123</strain>
    </source>
</reference>
<evidence type="ECO:0000313" key="4">
    <source>
        <dbReference type="Proteomes" id="UP001144280"/>
    </source>
</evidence>
<feature type="domain" description="Amidohydrolase-related" evidence="2">
    <location>
        <begin position="10"/>
        <end position="251"/>
    </location>
</feature>
<sequence length="268" mass="28550">MSELSGPVLDFHARLVPRPGAADRLLSTMDECGVDRAVICAGGLLPLERLSRQLVEGGHVTADADNQAVFAAADGSGGRLVPFYFANPHRPPERYRDEAAGFAGLEVSPAVHGVPLRDERTEALLAVAAEAGHPVYTVCLSRPGSTVADLVALAVAHPSIPFVLGHSGVGNIDYYAVDLIGPHPNILMETSGGYSTVVGTALERLGAHRLLFGSEFPLQHPRVELAKYAALDLTPGQWAQVAWHNAHRLLGKARSRKESPMPKSLEAR</sequence>
<proteinExistence type="predicted"/>
<protein>
    <recommendedName>
        <fullName evidence="2">Amidohydrolase-related domain-containing protein</fullName>
    </recommendedName>
</protein>
<dbReference type="EMBL" id="BSDI01000029">
    <property type="protein sequence ID" value="GLH99969.1"/>
    <property type="molecule type" value="Genomic_DNA"/>
</dbReference>
<dbReference type="SUPFAM" id="SSF51556">
    <property type="entry name" value="Metallo-dependent hydrolases"/>
    <property type="match status" value="1"/>
</dbReference>
<keyword evidence="1" id="KW-0456">Lyase</keyword>
<name>A0ABQ5QZV0_9ACTN</name>
<dbReference type="Gene3D" id="3.20.20.140">
    <property type="entry name" value="Metal-dependent hydrolases"/>
    <property type="match status" value="1"/>
</dbReference>
<keyword evidence="4" id="KW-1185">Reference proteome</keyword>
<dbReference type="InterPro" id="IPR032466">
    <property type="entry name" value="Metal_Hydrolase"/>
</dbReference>
<dbReference type="InterPro" id="IPR032465">
    <property type="entry name" value="ACMSD"/>
</dbReference>